<protein>
    <submittedName>
        <fullName evidence="1">HAD family hydrolase</fullName>
    </submittedName>
</protein>
<accession>A0A9X4R0C0</accession>
<dbReference type="RefSeq" id="WP_277580313.1">
    <property type="nucleotide sequence ID" value="NZ_JAMBPV010000001.1"/>
</dbReference>
<dbReference type="GO" id="GO:0016787">
    <property type="term" value="F:hydrolase activity"/>
    <property type="evidence" value="ECO:0007669"/>
    <property type="project" value="UniProtKB-KW"/>
</dbReference>
<reference evidence="1" key="1">
    <citation type="submission" date="2022-05" db="EMBL/GenBank/DDBJ databases">
        <title>Comparative genomics of Staphylococcus equorum isolates.</title>
        <authorList>
            <person name="Luelf R.H."/>
        </authorList>
    </citation>
    <scope>NUCLEOTIDE SEQUENCE</scope>
    <source>
        <strain evidence="1">TMW 2.2343</strain>
    </source>
</reference>
<dbReference type="Proteomes" id="UP001152302">
    <property type="component" value="Unassembled WGS sequence"/>
</dbReference>
<dbReference type="Gene3D" id="1.10.150.240">
    <property type="entry name" value="Putative phosphatase, domain 2"/>
    <property type="match status" value="1"/>
</dbReference>
<organism evidence="1 2">
    <name type="scientific">Staphylococcus equorum</name>
    <dbReference type="NCBI Taxonomy" id="246432"/>
    <lineage>
        <taxon>Bacteria</taxon>
        <taxon>Bacillati</taxon>
        <taxon>Bacillota</taxon>
        <taxon>Bacilli</taxon>
        <taxon>Bacillales</taxon>
        <taxon>Staphylococcaceae</taxon>
        <taxon>Staphylococcus</taxon>
    </lineage>
</organism>
<name>A0A9X4R0C0_9STAP</name>
<dbReference type="SUPFAM" id="SSF56784">
    <property type="entry name" value="HAD-like"/>
    <property type="match status" value="1"/>
</dbReference>
<dbReference type="NCBIfam" id="TIGR01509">
    <property type="entry name" value="HAD-SF-IA-v3"/>
    <property type="match status" value="1"/>
</dbReference>
<evidence type="ECO:0000313" key="1">
    <source>
        <dbReference type="EMBL" id="MDG0857955.1"/>
    </source>
</evidence>
<keyword evidence="1" id="KW-0378">Hydrolase</keyword>
<dbReference type="EMBL" id="JAMBPX010000001">
    <property type="protein sequence ID" value="MDG0857955.1"/>
    <property type="molecule type" value="Genomic_DNA"/>
</dbReference>
<dbReference type="InterPro" id="IPR006439">
    <property type="entry name" value="HAD-SF_hydro_IA"/>
</dbReference>
<dbReference type="InterPro" id="IPR036412">
    <property type="entry name" value="HAD-like_sf"/>
</dbReference>
<proteinExistence type="predicted"/>
<dbReference type="Gene3D" id="3.40.50.1000">
    <property type="entry name" value="HAD superfamily/HAD-like"/>
    <property type="match status" value="1"/>
</dbReference>
<dbReference type="Pfam" id="PF00702">
    <property type="entry name" value="Hydrolase"/>
    <property type="match status" value="1"/>
</dbReference>
<dbReference type="InterPro" id="IPR052550">
    <property type="entry name" value="Pyrimidine_5'-ntase_YjjG"/>
</dbReference>
<dbReference type="NCBIfam" id="TIGR01549">
    <property type="entry name" value="HAD-SF-IA-v1"/>
    <property type="match status" value="1"/>
</dbReference>
<sequence>MDKDLKLIMFDLDNTLFPFDELWRDANKKAFDNYKIIQGIEYDDFIPLYRSYDDYFWKQHDAGLISLDELRELRLIKTLEDFGIYISHKDANEYFQMFFNILISNIKMNPKLNELLATLKKDIHIAILTNGKIREQTKKIKNLNLDFIFKNNIFISEEIGVEKPDAKAFLKVTKALNVTPEATLFVGDSWKNDICGALNVNMQAVWLNTSNQNEQIERNNLCIFNGQIESLIEKLINR</sequence>
<dbReference type="InterPro" id="IPR023214">
    <property type="entry name" value="HAD_sf"/>
</dbReference>
<dbReference type="PRINTS" id="PR00413">
    <property type="entry name" value="HADHALOGNASE"/>
</dbReference>
<dbReference type="PANTHER" id="PTHR47478:SF1">
    <property type="entry name" value="PYRIMIDINE 5'-NUCLEOTIDASE YJJG"/>
    <property type="match status" value="1"/>
</dbReference>
<dbReference type="SFLD" id="SFLDG01129">
    <property type="entry name" value="C1.5:_HAD__Beta-PGM__Phosphata"/>
    <property type="match status" value="1"/>
</dbReference>
<dbReference type="SFLD" id="SFLDS00003">
    <property type="entry name" value="Haloacid_Dehalogenase"/>
    <property type="match status" value="1"/>
</dbReference>
<dbReference type="InterPro" id="IPR023198">
    <property type="entry name" value="PGP-like_dom2"/>
</dbReference>
<dbReference type="PANTHER" id="PTHR47478">
    <property type="match status" value="1"/>
</dbReference>
<comment type="caution">
    <text evidence="1">The sequence shown here is derived from an EMBL/GenBank/DDBJ whole genome shotgun (WGS) entry which is preliminary data.</text>
</comment>
<evidence type="ECO:0000313" key="2">
    <source>
        <dbReference type="Proteomes" id="UP001152302"/>
    </source>
</evidence>
<gene>
    <name evidence="1" type="ORF">M4L21_01350</name>
</gene>
<dbReference type="AlphaFoldDB" id="A0A9X4R0C0"/>